<evidence type="ECO:0000313" key="2">
    <source>
        <dbReference type="EMBL" id="KAL1510922.1"/>
    </source>
</evidence>
<comment type="caution">
    <text evidence="2">The sequence shown here is derived from an EMBL/GenBank/DDBJ whole genome shotgun (WGS) entry which is preliminary data.</text>
</comment>
<proteinExistence type="predicted"/>
<feature type="region of interest" description="Disordered" evidence="1">
    <location>
        <begin position="126"/>
        <end position="156"/>
    </location>
</feature>
<accession>A0AB34J3U8</accession>
<sequence>MAFINTFTGNIVQGVTDIASAPTHMVKGAWGRDVNMFCEGVGGAFSGAAALASSGGSIAVAAAWETAIKEALDECERRAGADDRDKLERLDQLRRLYNDSVSVRTQFRLDRLPSIIQRAKRLGVKVPSQLSSHAHTTEHEEDTSVHDANKEEGESDISALLAAKGAQEVHEADSAALKPVSSRTNAV</sequence>
<dbReference type="EMBL" id="JBGBPQ010000014">
    <property type="protein sequence ID" value="KAL1510922.1"/>
    <property type="molecule type" value="Genomic_DNA"/>
</dbReference>
<reference evidence="2 3" key="1">
    <citation type="journal article" date="2024" name="Science">
        <title>Giant polyketide synthase enzymes in the biosynthesis of giant marine polyether toxins.</title>
        <authorList>
            <person name="Fallon T.R."/>
            <person name="Shende V.V."/>
            <person name="Wierzbicki I.H."/>
            <person name="Pendleton A.L."/>
            <person name="Watervoot N.F."/>
            <person name="Auber R.P."/>
            <person name="Gonzalez D.J."/>
            <person name="Wisecaver J.H."/>
            <person name="Moore B.S."/>
        </authorList>
    </citation>
    <scope>NUCLEOTIDE SEQUENCE [LARGE SCALE GENOMIC DNA]</scope>
    <source>
        <strain evidence="2 3">12B1</strain>
    </source>
</reference>
<organism evidence="2 3">
    <name type="scientific">Prymnesium parvum</name>
    <name type="common">Toxic golden alga</name>
    <dbReference type="NCBI Taxonomy" id="97485"/>
    <lineage>
        <taxon>Eukaryota</taxon>
        <taxon>Haptista</taxon>
        <taxon>Haptophyta</taxon>
        <taxon>Prymnesiophyceae</taxon>
        <taxon>Prymnesiales</taxon>
        <taxon>Prymnesiaceae</taxon>
        <taxon>Prymnesium</taxon>
    </lineage>
</organism>
<evidence type="ECO:0000256" key="1">
    <source>
        <dbReference type="SAM" id="MobiDB-lite"/>
    </source>
</evidence>
<dbReference type="Proteomes" id="UP001515480">
    <property type="component" value="Unassembled WGS sequence"/>
</dbReference>
<evidence type="ECO:0000313" key="3">
    <source>
        <dbReference type="Proteomes" id="UP001515480"/>
    </source>
</evidence>
<name>A0AB34J3U8_PRYPA</name>
<dbReference type="AlphaFoldDB" id="A0AB34J3U8"/>
<feature type="compositionally biased region" description="Basic and acidic residues" evidence="1">
    <location>
        <begin position="135"/>
        <end position="152"/>
    </location>
</feature>
<protein>
    <submittedName>
        <fullName evidence="2">Uncharacterized protein</fullName>
    </submittedName>
</protein>
<keyword evidence="3" id="KW-1185">Reference proteome</keyword>
<gene>
    <name evidence="2" type="ORF">AB1Y20_005751</name>
</gene>